<dbReference type="AlphaFoldDB" id="X1F1P5"/>
<gene>
    <name evidence="1" type="ORF">S03H2_20740</name>
</gene>
<comment type="caution">
    <text evidence="1">The sequence shown here is derived from an EMBL/GenBank/DDBJ whole genome shotgun (WGS) entry which is preliminary data.</text>
</comment>
<name>X1F1P5_9ZZZZ</name>
<accession>X1F1P5</accession>
<organism evidence="1">
    <name type="scientific">marine sediment metagenome</name>
    <dbReference type="NCBI Taxonomy" id="412755"/>
    <lineage>
        <taxon>unclassified sequences</taxon>
        <taxon>metagenomes</taxon>
        <taxon>ecological metagenomes</taxon>
    </lineage>
</organism>
<dbReference type="EMBL" id="BARU01010966">
    <property type="protein sequence ID" value="GAH39531.1"/>
    <property type="molecule type" value="Genomic_DNA"/>
</dbReference>
<sequence>MGEPYEDDSCSICGSYNNDGVICTSCLWEILENEGIGEGRIKIILKKQLGLSEEQLNWAKTDR</sequence>
<evidence type="ECO:0000313" key="1">
    <source>
        <dbReference type="EMBL" id="GAH39531.1"/>
    </source>
</evidence>
<reference evidence="1" key="1">
    <citation type="journal article" date="2014" name="Front. Microbiol.">
        <title>High frequency of phylogenetically diverse reductive dehalogenase-homologous genes in deep subseafloor sedimentary metagenomes.</title>
        <authorList>
            <person name="Kawai M."/>
            <person name="Futagami T."/>
            <person name="Toyoda A."/>
            <person name="Takaki Y."/>
            <person name="Nishi S."/>
            <person name="Hori S."/>
            <person name="Arai W."/>
            <person name="Tsubouchi T."/>
            <person name="Morono Y."/>
            <person name="Uchiyama I."/>
            <person name="Ito T."/>
            <person name="Fujiyama A."/>
            <person name="Inagaki F."/>
            <person name="Takami H."/>
        </authorList>
    </citation>
    <scope>NUCLEOTIDE SEQUENCE</scope>
    <source>
        <strain evidence="1">Expedition CK06-06</strain>
    </source>
</reference>
<proteinExistence type="predicted"/>
<protein>
    <submittedName>
        <fullName evidence="1">Uncharacterized protein</fullName>
    </submittedName>
</protein>